<sequence>MEWLEDLDRPSASELRRATIEKPSDFTGSTFPTDISTIRLTGHAEFIETVAGLFSWIVEMEDYSRRVEINLKETEDKETGEQTGNYALYLSVAERG</sequence>
<dbReference type="Proteomes" id="UP000252985">
    <property type="component" value="Plasmid pCBA1112-01"/>
</dbReference>
<name>A0A345E8J3_9EURY</name>
<accession>A0A345E8J3</accession>
<geneLocation type="plasmid" evidence="2">
    <name>pcba1112-01</name>
</geneLocation>
<evidence type="ECO:0000313" key="2">
    <source>
        <dbReference type="Proteomes" id="UP000252985"/>
    </source>
</evidence>
<dbReference type="KEGG" id="haq:DU484_00325"/>
<protein>
    <submittedName>
        <fullName evidence="1">Uncharacterized protein</fullName>
    </submittedName>
</protein>
<dbReference type="AlphaFoldDB" id="A0A345E8J3"/>
<dbReference type="EMBL" id="CP031147">
    <property type="protein sequence ID" value="AXG08515.1"/>
    <property type="molecule type" value="Genomic_DNA"/>
</dbReference>
<evidence type="ECO:0000313" key="1">
    <source>
        <dbReference type="EMBL" id="AXG08515.1"/>
    </source>
</evidence>
<gene>
    <name evidence="1" type="ORF">DU484_00325</name>
</gene>
<organism evidence="1 2">
    <name type="scientific">Haloplanus rubicundus</name>
    <dbReference type="NCBI Taxonomy" id="1547898"/>
    <lineage>
        <taxon>Archaea</taxon>
        <taxon>Methanobacteriati</taxon>
        <taxon>Methanobacteriota</taxon>
        <taxon>Stenosarchaea group</taxon>
        <taxon>Halobacteria</taxon>
        <taxon>Halobacteriales</taxon>
        <taxon>Haloferacaceae</taxon>
        <taxon>Haloplanus</taxon>
    </lineage>
</organism>
<keyword evidence="1" id="KW-0614">Plasmid</keyword>
<proteinExistence type="predicted"/>
<reference evidence="1 2" key="1">
    <citation type="submission" date="2018-07" db="EMBL/GenBank/DDBJ databases">
        <title>Genome sequences of Haloplanus sp. CBA1112.</title>
        <authorList>
            <person name="Kim Y.B."/>
            <person name="Roh S.W."/>
        </authorList>
    </citation>
    <scope>NUCLEOTIDE SEQUENCE [LARGE SCALE GENOMIC DNA]</scope>
    <source>
        <strain evidence="1 2">CBA1112</strain>
        <plasmid evidence="2">pcba1112-01</plasmid>
    </source>
</reference>